<accession>R8BS53</accession>
<name>R8BS53_PHAM7</name>
<evidence type="ECO:0000256" key="1">
    <source>
        <dbReference type="SAM" id="Phobius"/>
    </source>
</evidence>
<feature type="transmembrane region" description="Helical" evidence="1">
    <location>
        <begin position="79"/>
        <end position="100"/>
    </location>
</feature>
<dbReference type="HOGENOM" id="CLU_035511_0_0_1"/>
<dbReference type="KEGG" id="tmn:UCRPA7_2414"/>
<dbReference type="AlphaFoldDB" id="R8BS53"/>
<dbReference type="eggNOG" id="ENOG502S04M">
    <property type="taxonomic scope" value="Eukaryota"/>
</dbReference>
<evidence type="ECO:0000313" key="2">
    <source>
        <dbReference type="EMBL" id="EOO02125.1"/>
    </source>
</evidence>
<proteinExistence type="predicted"/>
<keyword evidence="1" id="KW-1133">Transmembrane helix</keyword>
<sequence length="595" mass="66328">MPPTLDLSRTSHSKMIVSPPRINLRRAASYTKDGGPLSSTSSRFGFNHLIFASPPPSPGLPQLVPRPRKPSNTPRPSRVFRFVFWLCGVLLLFYLAVSFVRQGHVVPIMGWASHPHDEYEMVAQDDLPDFPTPIVITDKRGRAKWTVSIPPTYGFPLSLEESADVVAKCGEVSQRVDALHHNGHSISDISLVGSEHKDRYFLDVQEAEEKGFLSGKPEKAQAAMGEKPVCQKSLTYVLESADAGFGRTLMTLWMAYGLAQKEGRAFFVDDTRWAYGEYSAIFDPPPVPACRPPPHHEMLLCPRQARHLVVSSANTKTVFGDMFGESDDDIHSNQKAMFELAHQGYKALFHLNQMDREYVVNRVQEHKAKTQAAEGHAHNGVIVGVHVRHGDLHPSEYQYHGSYIPTNIYTERAREILNTTFELRGAHRGEDKVAKDHSLLVLASDDPMVFDSEEFRGATPAQELIRLASKTTIQQVNPDRSVMHKYVDETFGWEGGFFAAMFWNLGLSSESAVSANKSPEAKNVPSSETVRLRSLVGRAYMMDLAVLADLSDVVICTVSAMGCRLLGVMMGWERAIHHGNWVNVDGHLEWSGVAW</sequence>
<dbReference type="EMBL" id="KB932933">
    <property type="protein sequence ID" value="EOO02125.1"/>
    <property type="molecule type" value="Genomic_DNA"/>
</dbReference>
<keyword evidence="1" id="KW-0812">Transmembrane</keyword>
<dbReference type="RefSeq" id="XP_007913217.1">
    <property type="nucleotide sequence ID" value="XM_007915026.1"/>
</dbReference>
<keyword evidence="1" id="KW-0472">Membrane</keyword>
<dbReference type="Proteomes" id="UP000014074">
    <property type="component" value="Unassembled WGS sequence"/>
</dbReference>
<dbReference type="GeneID" id="19322661"/>
<dbReference type="GO" id="GO:0046921">
    <property type="term" value="F:alpha-(1-&gt;6)-fucosyltransferase activity"/>
    <property type="evidence" value="ECO:0007669"/>
    <property type="project" value="TreeGrafter"/>
</dbReference>
<gene>
    <name evidence="2" type="ORF">UCRPA7_2414</name>
</gene>
<evidence type="ECO:0000313" key="3">
    <source>
        <dbReference type="Proteomes" id="UP000014074"/>
    </source>
</evidence>
<protein>
    <submittedName>
        <fullName evidence="2">Uncharacterized protein</fullName>
    </submittedName>
</protein>
<dbReference type="PANTHER" id="PTHR13132:SF29">
    <property type="entry name" value="ALPHA-(1,6)-FUCOSYLTRANSFERASE"/>
    <property type="match status" value="1"/>
</dbReference>
<dbReference type="GO" id="GO:0006487">
    <property type="term" value="P:protein N-linked glycosylation"/>
    <property type="evidence" value="ECO:0007669"/>
    <property type="project" value="TreeGrafter"/>
</dbReference>
<dbReference type="PANTHER" id="PTHR13132">
    <property type="entry name" value="ALPHA- 1,6 -FUCOSYLTRANSFERASE"/>
    <property type="match status" value="1"/>
</dbReference>
<dbReference type="OrthoDB" id="2392789at2759"/>
<keyword evidence="3" id="KW-1185">Reference proteome</keyword>
<reference evidence="3" key="1">
    <citation type="journal article" date="2013" name="Genome Announc.">
        <title>Draft genome sequence of the ascomycete Phaeoacremonium aleophilum strain UCR-PA7, a causal agent of the esca disease complex in grapevines.</title>
        <authorList>
            <person name="Blanco-Ulate B."/>
            <person name="Rolshausen P."/>
            <person name="Cantu D."/>
        </authorList>
    </citation>
    <scope>NUCLEOTIDE SEQUENCE [LARGE SCALE GENOMIC DNA]</scope>
    <source>
        <strain evidence="3">UCR-PA7</strain>
    </source>
</reference>
<organism evidence="2 3">
    <name type="scientific">Phaeoacremonium minimum (strain UCR-PA7)</name>
    <name type="common">Esca disease fungus</name>
    <name type="synonym">Togninia minima</name>
    <dbReference type="NCBI Taxonomy" id="1286976"/>
    <lineage>
        <taxon>Eukaryota</taxon>
        <taxon>Fungi</taxon>
        <taxon>Dikarya</taxon>
        <taxon>Ascomycota</taxon>
        <taxon>Pezizomycotina</taxon>
        <taxon>Sordariomycetes</taxon>
        <taxon>Sordariomycetidae</taxon>
        <taxon>Togniniales</taxon>
        <taxon>Togniniaceae</taxon>
        <taxon>Phaeoacremonium</taxon>
    </lineage>
</organism>